<evidence type="ECO:0000256" key="2">
    <source>
        <dbReference type="ARBA" id="ARBA00006024"/>
    </source>
</evidence>
<evidence type="ECO:0000256" key="8">
    <source>
        <dbReference type="ARBA" id="ARBA00022989"/>
    </source>
</evidence>
<evidence type="ECO:0000259" key="12">
    <source>
        <dbReference type="PROSITE" id="PS50846"/>
    </source>
</evidence>
<evidence type="ECO:0000256" key="6">
    <source>
        <dbReference type="ARBA" id="ARBA00022840"/>
    </source>
</evidence>
<dbReference type="Gene3D" id="3.30.70.100">
    <property type="match status" value="1"/>
</dbReference>
<reference evidence="13" key="1">
    <citation type="submission" date="2021-02" db="EMBL/GenBank/DDBJ databases">
        <authorList>
            <person name="Dougan E. K."/>
            <person name="Rhodes N."/>
            <person name="Thang M."/>
            <person name="Chan C."/>
        </authorList>
    </citation>
    <scope>NUCLEOTIDE SEQUENCE</scope>
</reference>
<dbReference type="SFLD" id="SFLDS00003">
    <property type="entry name" value="Haloacid_Dehalogenase"/>
    <property type="match status" value="1"/>
</dbReference>
<dbReference type="Gene3D" id="3.40.1110.10">
    <property type="entry name" value="Calcium-transporting ATPase, cytoplasmic domain N"/>
    <property type="match status" value="1"/>
</dbReference>
<dbReference type="InterPro" id="IPR008250">
    <property type="entry name" value="ATPase_P-typ_transduc_dom_A_sf"/>
</dbReference>
<sequence length="820" mass="87530">MDLAPESNPQDAAEMPGTPQIPQTYGQLSPGGNPFSPFRSRRTAFVCMPVPTTEAAEAAEEAEAAEAEEVADPKKEIREHTLVKSRFSVRNICCDAEVRLIERVVKPLPGVQNVAVNSFQKVCIVEHCSPCCTSAATILAKLNNAGLGAALLGQGGDEISPKLHCRAWCRRFARPIVVLSTALCMLASGLLQSVGLDGRSLEIVAVCIGLPGILWEAIRGMRQLQLDVTSLVSLSVFAAGWHGEVFDAGLVVLLFNLAKIIEAAAFRHVRRSLRAVMQLQTVQTVQLARRQISDLQCGDVITLRPGEQCPAEGCVLAGLASCSEAAMTGEATPHEKGKGAEISSGTLVLNGYLEVELRKQPSESRMSEIEGKVQEAQAKRTQRQMMISRFSQKWTPAVLIAALLTASMPAILGGDYAEWRHRAIVLLLIACPCAIVIGAPLATTCAIAAAAAHGVLIKRPDTVERLPAVATVAMDKTGTLTKGEMAVLHVQALSSSKDKWEEQEALKLAAALEMKSAHPIAAAIVSRALGHVADAYGSDLAIVKKVRNLPGVGIQGHLSLGAQEHTVLLGSGKALELDLVSESKESKESRAEFAAFEEMHPNDTTVALIIDGKLQYGLSLNDTLRPDAVRFVEELHGLQLRPYILTGDSETAAMHVAGLVGLDPGLCCFSMAPEEKTEWVETQQAANRKTLMLGDGINDATALAVASVGVAVGETGAALAAQSADVVLLTDKLHKLSQCIRMCRYAVRIERLSIAIPCCLKFVQGIAAFYGELDLWMAVLADSGTLIFVLVLGMSILSSRFWSPEVGGKATGRKGYEELV</sequence>
<dbReference type="PRINTS" id="PR00119">
    <property type="entry name" value="CATATPASE"/>
</dbReference>
<dbReference type="GO" id="GO:0016887">
    <property type="term" value="F:ATP hydrolysis activity"/>
    <property type="evidence" value="ECO:0007669"/>
    <property type="project" value="InterPro"/>
</dbReference>
<dbReference type="GO" id="GO:0046872">
    <property type="term" value="F:metal ion binding"/>
    <property type="evidence" value="ECO:0007669"/>
    <property type="project" value="UniProtKB-KW"/>
</dbReference>
<dbReference type="InterPro" id="IPR027256">
    <property type="entry name" value="P-typ_ATPase_IB"/>
</dbReference>
<dbReference type="InterPro" id="IPR036163">
    <property type="entry name" value="HMA_dom_sf"/>
</dbReference>
<evidence type="ECO:0000313" key="14">
    <source>
        <dbReference type="Proteomes" id="UP000604046"/>
    </source>
</evidence>
<dbReference type="InterPro" id="IPR023298">
    <property type="entry name" value="ATPase_P-typ_TM_dom_sf"/>
</dbReference>
<dbReference type="NCBIfam" id="TIGR01494">
    <property type="entry name" value="ATPase_P-type"/>
    <property type="match status" value="2"/>
</dbReference>
<evidence type="ECO:0000256" key="1">
    <source>
        <dbReference type="ARBA" id="ARBA00004141"/>
    </source>
</evidence>
<dbReference type="SUPFAM" id="SSF55008">
    <property type="entry name" value="HMA, heavy metal-associated domain"/>
    <property type="match status" value="1"/>
</dbReference>
<evidence type="ECO:0000256" key="4">
    <source>
        <dbReference type="ARBA" id="ARBA00022723"/>
    </source>
</evidence>
<dbReference type="InterPro" id="IPR044492">
    <property type="entry name" value="P_typ_ATPase_HD_dom"/>
</dbReference>
<dbReference type="PROSITE" id="PS50846">
    <property type="entry name" value="HMA_2"/>
    <property type="match status" value="1"/>
</dbReference>
<dbReference type="InterPro" id="IPR018303">
    <property type="entry name" value="ATPase_P-typ_P_site"/>
</dbReference>
<dbReference type="InterPro" id="IPR023299">
    <property type="entry name" value="ATPase_P-typ_cyto_dom_N"/>
</dbReference>
<dbReference type="Gene3D" id="3.40.50.1000">
    <property type="entry name" value="HAD superfamily/HAD-like"/>
    <property type="match status" value="1"/>
</dbReference>
<keyword evidence="3 10" id="KW-0812">Transmembrane</keyword>
<evidence type="ECO:0000256" key="5">
    <source>
        <dbReference type="ARBA" id="ARBA00022741"/>
    </source>
</evidence>
<dbReference type="InterPro" id="IPR059000">
    <property type="entry name" value="ATPase_P-type_domA"/>
</dbReference>
<name>A0A812LRH8_9DINO</name>
<evidence type="ECO:0000256" key="11">
    <source>
        <dbReference type="SAM" id="MobiDB-lite"/>
    </source>
</evidence>
<dbReference type="SUPFAM" id="SSF81665">
    <property type="entry name" value="Calcium ATPase, transmembrane domain M"/>
    <property type="match status" value="1"/>
</dbReference>
<feature type="transmembrane region" description="Helical" evidence="10">
    <location>
        <begin position="424"/>
        <end position="457"/>
    </location>
</feature>
<dbReference type="PANTHER" id="PTHR48085:SF5">
    <property type="entry name" value="CADMIUM_ZINC-TRANSPORTING ATPASE HMA4-RELATED"/>
    <property type="match status" value="1"/>
</dbReference>
<gene>
    <name evidence="13" type="primary">HMA2</name>
    <name evidence="13" type="ORF">SNAT2548_LOCUS12371</name>
</gene>
<keyword evidence="6 10" id="KW-0067">ATP-binding</keyword>
<dbReference type="GO" id="GO:0019829">
    <property type="term" value="F:ATPase-coupled monoatomic cation transmembrane transporter activity"/>
    <property type="evidence" value="ECO:0007669"/>
    <property type="project" value="InterPro"/>
</dbReference>
<accession>A0A812LRH8</accession>
<dbReference type="SUPFAM" id="SSF56784">
    <property type="entry name" value="HAD-like"/>
    <property type="match status" value="1"/>
</dbReference>
<dbReference type="SFLD" id="SFLDF00027">
    <property type="entry name" value="p-type_atpase"/>
    <property type="match status" value="1"/>
</dbReference>
<comment type="subcellular location">
    <subcellularLocation>
        <location evidence="1">Membrane</location>
        <topology evidence="1">Multi-pass membrane protein</topology>
    </subcellularLocation>
</comment>
<evidence type="ECO:0000256" key="9">
    <source>
        <dbReference type="ARBA" id="ARBA00023136"/>
    </source>
</evidence>
<proteinExistence type="inferred from homology"/>
<dbReference type="GO" id="GO:0016020">
    <property type="term" value="C:membrane"/>
    <property type="evidence" value="ECO:0007669"/>
    <property type="project" value="UniProtKB-SubCell"/>
</dbReference>
<evidence type="ECO:0000313" key="13">
    <source>
        <dbReference type="EMBL" id="CAE7250855.1"/>
    </source>
</evidence>
<dbReference type="InterPro" id="IPR001757">
    <property type="entry name" value="P_typ_ATPase"/>
</dbReference>
<dbReference type="NCBIfam" id="TIGR01525">
    <property type="entry name" value="ATPase-IB_hvy"/>
    <property type="match status" value="1"/>
</dbReference>
<dbReference type="AlphaFoldDB" id="A0A812LRH8"/>
<feature type="domain" description="HMA" evidence="12">
    <location>
        <begin position="83"/>
        <end position="150"/>
    </location>
</feature>
<keyword evidence="5 10" id="KW-0547">Nucleotide-binding</keyword>
<dbReference type="OrthoDB" id="432719at2759"/>
<dbReference type="InterPro" id="IPR023214">
    <property type="entry name" value="HAD_sf"/>
</dbReference>
<comment type="caution">
    <text evidence="10">Lacks conserved residue(s) required for the propagation of feature annotation.</text>
</comment>
<dbReference type="CDD" id="cd00371">
    <property type="entry name" value="HMA"/>
    <property type="match status" value="1"/>
</dbReference>
<evidence type="ECO:0000256" key="7">
    <source>
        <dbReference type="ARBA" id="ARBA00022967"/>
    </source>
</evidence>
<dbReference type="Pfam" id="PF00702">
    <property type="entry name" value="Hydrolase"/>
    <property type="match status" value="1"/>
</dbReference>
<evidence type="ECO:0000256" key="10">
    <source>
        <dbReference type="RuleBase" id="RU362081"/>
    </source>
</evidence>
<dbReference type="Proteomes" id="UP000604046">
    <property type="component" value="Unassembled WGS sequence"/>
</dbReference>
<keyword evidence="8 10" id="KW-1133">Transmembrane helix</keyword>
<dbReference type="SUPFAM" id="SSF81653">
    <property type="entry name" value="Calcium ATPase, transduction domain A"/>
    <property type="match status" value="1"/>
</dbReference>
<dbReference type="Pfam" id="PF00122">
    <property type="entry name" value="E1-E2_ATPase"/>
    <property type="match status" value="1"/>
</dbReference>
<dbReference type="PANTHER" id="PTHR48085">
    <property type="entry name" value="CADMIUM/ZINC-TRANSPORTING ATPASE HMA2-RELATED"/>
    <property type="match status" value="1"/>
</dbReference>
<dbReference type="SUPFAM" id="SSF81660">
    <property type="entry name" value="Metal cation-transporting ATPase, ATP-binding domain N"/>
    <property type="match status" value="1"/>
</dbReference>
<evidence type="ECO:0000256" key="3">
    <source>
        <dbReference type="ARBA" id="ARBA00022692"/>
    </source>
</evidence>
<dbReference type="InterPro" id="IPR006121">
    <property type="entry name" value="HMA_dom"/>
</dbReference>
<feature type="transmembrane region" description="Helical" evidence="10">
    <location>
        <begin position="394"/>
        <end position="412"/>
    </location>
</feature>
<keyword evidence="4 10" id="KW-0479">Metal-binding</keyword>
<feature type="region of interest" description="Disordered" evidence="11">
    <location>
        <begin position="1"/>
        <end position="37"/>
    </location>
</feature>
<comment type="similarity">
    <text evidence="2 10">Belongs to the cation transport ATPase (P-type) (TC 3.A.3) family. Type IB subfamily.</text>
</comment>
<keyword evidence="7" id="KW-1278">Translocase</keyword>
<dbReference type="InterPro" id="IPR036412">
    <property type="entry name" value="HAD-like_sf"/>
</dbReference>
<dbReference type="PROSITE" id="PS00154">
    <property type="entry name" value="ATPASE_E1_E2"/>
    <property type="match status" value="1"/>
</dbReference>
<protein>
    <submittedName>
        <fullName evidence="13">HMA2 protein</fullName>
    </submittedName>
</protein>
<organism evidence="13 14">
    <name type="scientific">Symbiodinium natans</name>
    <dbReference type="NCBI Taxonomy" id="878477"/>
    <lineage>
        <taxon>Eukaryota</taxon>
        <taxon>Sar</taxon>
        <taxon>Alveolata</taxon>
        <taxon>Dinophyceae</taxon>
        <taxon>Suessiales</taxon>
        <taxon>Symbiodiniaceae</taxon>
        <taxon>Symbiodinium</taxon>
    </lineage>
</organism>
<keyword evidence="14" id="KW-1185">Reference proteome</keyword>
<dbReference type="Gene3D" id="2.70.150.10">
    <property type="entry name" value="Calcium-transporting ATPase, cytoplasmic transduction domain A"/>
    <property type="match status" value="1"/>
</dbReference>
<keyword evidence="9 10" id="KW-0472">Membrane</keyword>
<dbReference type="InterPro" id="IPR051014">
    <property type="entry name" value="Cation_Transport_ATPase_IB"/>
</dbReference>
<comment type="caution">
    <text evidence="13">The sequence shown here is derived from an EMBL/GenBank/DDBJ whole genome shotgun (WGS) entry which is preliminary data.</text>
</comment>
<dbReference type="SFLD" id="SFLDG00002">
    <property type="entry name" value="C1.7:_P-type_atpase_like"/>
    <property type="match status" value="1"/>
</dbReference>
<dbReference type="EMBL" id="CAJNDS010001180">
    <property type="protein sequence ID" value="CAE7250855.1"/>
    <property type="molecule type" value="Genomic_DNA"/>
</dbReference>
<dbReference type="GO" id="GO:0005524">
    <property type="term" value="F:ATP binding"/>
    <property type="evidence" value="ECO:0007669"/>
    <property type="project" value="UniProtKB-UniRule"/>
</dbReference>